<organism evidence="3 4">
    <name type="scientific">Polyporus arcularius HHB13444</name>
    <dbReference type="NCBI Taxonomy" id="1314778"/>
    <lineage>
        <taxon>Eukaryota</taxon>
        <taxon>Fungi</taxon>
        <taxon>Dikarya</taxon>
        <taxon>Basidiomycota</taxon>
        <taxon>Agaricomycotina</taxon>
        <taxon>Agaricomycetes</taxon>
        <taxon>Polyporales</taxon>
        <taxon>Polyporaceae</taxon>
        <taxon>Polyporus</taxon>
    </lineage>
</organism>
<protein>
    <recommendedName>
        <fullName evidence="2">DUF6697 domain-containing protein</fullName>
    </recommendedName>
</protein>
<feature type="region of interest" description="Disordered" evidence="1">
    <location>
        <begin position="471"/>
        <end position="553"/>
    </location>
</feature>
<dbReference type="Pfam" id="PF20411">
    <property type="entry name" value="DUF6697"/>
    <property type="match status" value="1"/>
</dbReference>
<feature type="region of interest" description="Disordered" evidence="1">
    <location>
        <begin position="163"/>
        <end position="201"/>
    </location>
</feature>
<evidence type="ECO:0000256" key="1">
    <source>
        <dbReference type="SAM" id="MobiDB-lite"/>
    </source>
</evidence>
<dbReference type="InterPro" id="IPR046520">
    <property type="entry name" value="DUF6697"/>
</dbReference>
<dbReference type="Proteomes" id="UP000308197">
    <property type="component" value="Unassembled WGS sequence"/>
</dbReference>
<dbReference type="EMBL" id="ML211408">
    <property type="protein sequence ID" value="TFK83261.1"/>
    <property type="molecule type" value="Genomic_DNA"/>
</dbReference>
<feature type="domain" description="DUF6697" evidence="2">
    <location>
        <begin position="271"/>
        <end position="465"/>
    </location>
</feature>
<feature type="compositionally biased region" description="Low complexity" evidence="1">
    <location>
        <begin position="511"/>
        <end position="520"/>
    </location>
</feature>
<keyword evidence="4" id="KW-1185">Reference proteome</keyword>
<evidence type="ECO:0000313" key="4">
    <source>
        <dbReference type="Proteomes" id="UP000308197"/>
    </source>
</evidence>
<sequence length="553" mass="62899">MILPSSITKVEDQDEVADRKPKHGDRTTIRVKPDPKSQEDGILPLWDSRHTPDPMEYSAEIEDSKSVITRAGEQVESREDSIPLIRGTRRTPNSMLDTTKAEDSKTDVLAGDPVRDEDHHHEAEPRDPRALAAGSDVIVRNGRALATIEVVLPRWKDVLRRKSRQARSEARHMEEQIPAHPGGMGREATALAEQSGVKREPVEDPEFRVLERYNPGPDEVAQAIQEMRNPDVKVKKELMLSDEYLLDALTWEGINHRFPIPVPRDIAECPLPRAYISNLYGGGLQDTFAQPRAELVAWHGLRHWAFWTLDWNPHAPTRPGFSGLLFTIGNAQDDLKEVRRTFVRVAPGKWVYMGQYKMRPGKSLTAESWKQQKELVRRTWANGILTRDWGLENSEMLARIWLRKQRGPDYDPTKEDLKTADIKLIRASITEDDVNGMFDRGEQEMGVYTMTCVGYDENFIRFLVRNVHRWSPRPPKRKGVATPRIAQKGSRTGTGSKRKPIEVESDGEQAEGGADEAQASLKDEEEDVKVPSSSVQEPERRSTRERVKRVRTS</sequence>
<gene>
    <name evidence="3" type="ORF">K466DRAFT_555372</name>
</gene>
<feature type="compositionally biased region" description="Basic and acidic residues" evidence="1">
    <location>
        <begin position="113"/>
        <end position="128"/>
    </location>
</feature>
<feature type="compositionally biased region" description="Basic and acidic residues" evidence="1">
    <location>
        <begin position="163"/>
        <end position="177"/>
    </location>
</feature>
<accession>A0A5C3P177</accession>
<proteinExistence type="predicted"/>
<name>A0A5C3P177_9APHY</name>
<evidence type="ECO:0000313" key="3">
    <source>
        <dbReference type="EMBL" id="TFK83261.1"/>
    </source>
</evidence>
<feature type="region of interest" description="Disordered" evidence="1">
    <location>
        <begin position="71"/>
        <end position="128"/>
    </location>
</feature>
<feature type="compositionally biased region" description="Basic and acidic residues" evidence="1">
    <location>
        <begin position="16"/>
        <end position="39"/>
    </location>
</feature>
<dbReference type="InParanoid" id="A0A5C3P177"/>
<feature type="region of interest" description="Disordered" evidence="1">
    <location>
        <begin position="1"/>
        <end position="54"/>
    </location>
</feature>
<dbReference type="AlphaFoldDB" id="A0A5C3P177"/>
<evidence type="ECO:0000259" key="2">
    <source>
        <dbReference type="Pfam" id="PF20411"/>
    </source>
</evidence>
<reference evidence="3 4" key="1">
    <citation type="journal article" date="2019" name="Nat. Ecol. Evol.">
        <title>Megaphylogeny resolves global patterns of mushroom evolution.</title>
        <authorList>
            <person name="Varga T."/>
            <person name="Krizsan K."/>
            <person name="Foldi C."/>
            <person name="Dima B."/>
            <person name="Sanchez-Garcia M."/>
            <person name="Sanchez-Ramirez S."/>
            <person name="Szollosi G.J."/>
            <person name="Szarkandi J.G."/>
            <person name="Papp V."/>
            <person name="Albert L."/>
            <person name="Andreopoulos W."/>
            <person name="Angelini C."/>
            <person name="Antonin V."/>
            <person name="Barry K.W."/>
            <person name="Bougher N.L."/>
            <person name="Buchanan P."/>
            <person name="Buyck B."/>
            <person name="Bense V."/>
            <person name="Catcheside P."/>
            <person name="Chovatia M."/>
            <person name="Cooper J."/>
            <person name="Damon W."/>
            <person name="Desjardin D."/>
            <person name="Finy P."/>
            <person name="Geml J."/>
            <person name="Haridas S."/>
            <person name="Hughes K."/>
            <person name="Justo A."/>
            <person name="Karasinski D."/>
            <person name="Kautmanova I."/>
            <person name="Kiss B."/>
            <person name="Kocsube S."/>
            <person name="Kotiranta H."/>
            <person name="LaButti K.M."/>
            <person name="Lechner B.E."/>
            <person name="Liimatainen K."/>
            <person name="Lipzen A."/>
            <person name="Lukacs Z."/>
            <person name="Mihaltcheva S."/>
            <person name="Morgado L.N."/>
            <person name="Niskanen T."/>
            <person name="Noordeloos M.E."/>
            <person name="Ohm R.A."/>
            <person name="Ortiz-Santana B."/>
            <person name="Ovrebo C."/>
            <person name="Racz N."/>
            <person name="Riley R."/>
            <person name="Savchenko A."/>
            <person name="Shiryaev A."/>
            <person name="Soop K."/>
            <person name="Spirin V."/>
            <person name="Szebenyi C."/>
            <person name="Tomsovsky M."/>
            <person name="Tulloss R.E."/>
            <person name="Uehling J."/>
            <person name="Grigoriev I.V."/>
            <person name="Vagvolgyi C."/>
            <person name="Papp T."/>
            <person name="Martin F.M."/>
            <person name="Miettinen O."/>
            <person name="Hibbett D.S."/>
            <person name="Nagy L.G."/>
        </authorList>
    </citation>
    <scope>NUCLEOTIDE SEQUENCE [LARGE SCALE GENOMIC DNA]</scope>
    <source>
        <strain evidence="3 4">HHB13444</strain>
    </source>
</reference>
<dbReference type="STRING" id="1314778.A0A5C3P177"/>